<dbReference type="InterPro" id="IPR034288">
    <property type="entry name" value="CuRO_1_LCC"/>
</dbReference>
<dbReference type="Pfam" id="PF07732">
    <property type="entry name" value="Cu-oxidase_3"/>
    <property type="match status" value="1"/>
</dbReference>
<dbReference type="OrthoDB" id="679880at2759"/>
<dbReference type="PANTHER" id="PTHR11709">
    <property type="entry name" value="MULTI-COPPER OXIDASE"/>
    <property type="match status" value="1"/>
</dbReference>
<evidence type="ECO:0008006" key="7">
    <source>
        <dbReference type="Google" id="ProtNLM"/>
    </source>
</evidence>
<dbReference type="GO" id="GO:0005507">
    <property type="term" value="F:copper ion binding"/>
    <property type="evidence" value="ECO:0007669"/>
    <property type="project" value="InterPro"/>
</dbReference>
<evidence type="ECO:0000313" key="6">
    <source>
        <dbReference type="Proteomes" id="UP000652761"/>
    </source>
</evidence>
<feature type="chain" id="PRO_5032600317" description="Laccase" evidence="2">
    <location>
        <begin position="27"/>
        <end position="214"/>
    </location>
</feature>
<dbReference type="GO" id="GO:0016491">
    <property type="term" value="F:oxidoreductase activity"/>
    <property type="evidence" value="ECO:0007669"/>
    <property type="project" value="TreeGrafter"/>
</dbReference>
<sequence length="214" mass="23192">MGRRLGVVVVLAQAFALLLAVGGARAAVVEHTFHVGNLVIRQLCREQVVVAVNGKVPGETIVAHEGDTVIVHVVNDSPRNLSMHWHGVFQLLSAWADGPLYVTQCPILPGQSYTYKFDVVGQEGTLWWHAHASWLRATVYGALIVLPRSGGRGYPFPQPFAEVPIMLGEWWNEDVVAVEFASLATGNVPNISNAYTINGNPGDLYPCSGQQGKL</sequence>
<dbReference type="InterPro" id="IPR045087">
    <property type="entry name" value="Cu-oxidase_fam"/>
</dbReference>
<dbReference type="InterPro" id="IPR008972">
    <property type="entry name" value="Cupredoxin"/>
</dbReference>
<accession>A0A843TP98</accession>
<evidence type="ECO:0000256" key="1">
    <source>
        <dbReference type="ARBA" id="ARBA00010609"/>
    </source>
</evidence>
<proteinExistence type="inferred from homology"/>
<feature type="domain" description="Plastocyanin-like" evidence="4">
    <location>
        <begin position="41"/>
        <end position="148"/>
    </location>
</feature>
<evidence type="ECO:0000313" key="5">
    <source>
        <dbReference type="EMBL" id="MQL71837.1"/>
    </source>
</evidence>
<evidence type="ECO:0000259" key="4">
    <source>
        <dbReference type="Pfam" id="PF07732"/>
    </source>
</evidence>
<dbReference type="Pfam" id="PF00394">
    <property type="entry name" value="Cu-oxidase"/>
    <property type="match status" value="1"/>
</dbReference>
<feature type="domain" description="Plastocyanin-like" evidence="3">
    <location>
        <begin position="162"/>
        <end position="206"/>
    </location>
</feature>
<keyword evidence="2" id="KW-0732">Signal</keyword>
<evidence type="ECO:0000259" key="3">
    <source>
        <dbReference type="Pfam" id="PF00394"/>
    </source>
</evidence>
<feature type="signal peptide" evidence="2">
    <location>
        <begin position="1"/>
        <end position="26"/>
    </location>
</feature>
<dbReference type="CDD" id="cd13849">
    <property type="entry name" value="CuRO_1_LCC_plant"/>
    <property type="match status" value="1"/>
</dbReference>
<gene>
    <name evidence="5" type="ORF">Taro_004185</name>
</gene>
<comment type="caution">
    <text evidence="5">The sequence shown here is derived from an EMBL/GenBank/DDBJ whole genome shotgun (WGS) entry which is preliminary data.</text>
</comment>
<comment type="similarity">
    <text evidence="1">Belongs to the multicopper oxidase family.</text>
</comment>
<evidence type="ECO:0000256" key="2">
    <source>
        <dbReference type="SAM" id="SignalP"/>
    </source>
</evidence>
<dbReference type="AlphaFoldDB" id="A0A843TP98"/>
<protein>
    <recommendedName>
        <fullName evidence="7">Laccase</fullName>
    </recommendedName>
</protein>
<reference evidence="5" key="1">
    <citation type="submission" date="2017-07" db="EMBL/GenBank/DDBJ databases">
        <title>Taro Niue Genome Assembly and Annotation.</title>
        <authorList>
            <person name="Atibalentja N."/>
            <person name="Keating K."/>
            <person name="Fields C.J."/>
        </authorList>
    </citation>
    <scope>NUCLEOTIDE SEQUENCE</scope>
    <source>
        <strain evidence="5">Niue_2</strain>
        <tissue evidence="5">Leaf</tissue>
    </source>
</reference>
<dbReference type="Gene3D" id="2.60.40.420">
    <property type="entry name" value="Cupredoxins - blue copper proteins"/>
    <property type="match status" value="1"/>
</dbReference>
<keyword evidence="6" id="KW-1185">Reference proteome</keyword>
<dbReference type="SUPFAM" id="SSF49503">
    <property type="entry name" value="Cupredoxins"/>
    <property type="match status" value="2"/>
</dbReference>
<dbReference type="PANTHER" id="PTHR11709:SF9">
    <property type="entry name" value="LACCASE-7"/>
    <property type="match status" value="1"/>
</dbReference>
<dbReference type="InterPro" id="IPR001117">
    <property type="entry name" value="Cu-oxidase_2nd"/>
</dbReference>
<name>A0A843TP98_COLES</name>
<dbReference type="Proteomes" id="UP000652761">
    <property type="component" value="Unassembled WGS sequence"/>
</dbReference>
<dbReference type="EMBL" id="NMUH01000111">
    <property type="protein sequence ID" value="MQL71837.1"/>
    <property type="molecule type" value="Genomic_DNA"/>
</dbReference>
<dbReference type="InterPro" id="IPR011707">
    <property type="entry name" value="Cu-oxidase-like_N"/>
</dbReference>
<organism evidence="5 6">
    <name type="scientific">Colocasia esculenta</name>
    <name type="common">Wild taro</name>
    <name type="synonym">Arum esculentum</name>
    <dbReference type="NCBI Taxonomy" id="4460"/>
    <lineage>
        <taxon>Eukaryota</taxon>
        <taxon>Viridiplantae</taxon>
        <taxon>Streptophyta</taxon>
        <taxon>Embryophyta</taxon>
        <taxon>Tracheophyta</taxon>
        <taxon>Spermatophyta</taxon>
        <taxon>Magnoliopsida</taxon>
        <taxon>Liliopsida</taxon>
        <taxon>Araceae</taxon>
        <taxon>Aroideae</taxon>
        <taxon>Colocasieae</taxon>
        <taxon>Colocasia</taxon>
    </lineage>
</organism>